<proteinExistence type="predicted"/>
<feature type="compositionally biased region" description="Basic and acidic residues" evidence="1">
    <location>
        <begin position="80"/>
        <end position="93"/>
    </location>
</feature>
<name>A0ABQ7P8J2_9HYPO</name>
<feature type="region of interest" description="Disordered" evidence="1">
    <location>
        <begin position="1"/>
        <end position="34"/>
    </location>
</feature>
<feature type="region of interest" description="Disordered" evidence="1">
    <location>
        <begin position="80"/>
        <end position="107"/>
    </location>
</feature>
<evidence type="ECO:0000313" key="3">
    <source>
        <dbReference type="Proteomes" id="UP000742024"/>
    </source>
</evidence>
<comment type="caution">
    <text evidence="2">The sequence shown here is derived from an EMBL/GenBank/DDBJ whole genome shotgun (WGS) entry which is preliminary data.</text>
</comment>
<keyword evidence="3" id="KW-1185">Reference proteome</keyword>
<dbReference type="Proteomes" id="UP000742024">
    <property type="component" value="Unassembled WGS sequence"/>
</dbReference>
<evidence type="ECO:0000256" key="1">
    <source>
        <dbReference type="SAM" id="MobiDB-lite"/>
    </source>
</evidence>
<sequence>MVWPKDPPQSDAQPQASAKPQGVHPPDHGPITAQLGPAQWASRQPGPLTWTLLLLGPGYHCFLQKLSSLDVGNERRFVSADADNRRYHQKDHSAPQTTAPPSSGTSFSAPGARVYWSVVLCDL</sequence>
<evidence type="ECO:0000313" key="2">
    <source>
        <dbReference type="EMBL" id="KAG5956343.1"/>
    </source>
</evidence>
<reference evidence="2 3" key="1">
    <citation type="journal article" date="2020" name="bioRxiv">
        <title>Whole genome comparisons of ergot fungi reveals the divergence and evolution of species within the genus Claviceps are the result of varying mechanisms driving genome evolution and host range expansion.</title>
        <authorList>
            <person name="Wyka S.A."/>
            <person name="Mondo S.J."/>
            <person name="Liu M."/>
            <person name="Dettman J."/>
            <person name="Nalam V."/>
            <person name="Broders K.D."/>
        </authorList>
    </citation>
    <scope>NUCLEOTIDE SEQUENCE [LARGE SCALE GENOMIC DNA]</scope>
    <source>
        <strain evidence="2 3">LM583</strain>
    </source>
</reference>
<dbReference type="EMBL" id="SRPR01000210">
    <property type="protein sequence ID" value="KAG5956343.1"/>
    <property type="molecule type" value="Genomic_DNA"/>
</dbReference>
<organism evidence="2 3">
    <name type="scientific">Claviceps arundinis</name>
    <dbReference type="NCBI Taxonomy" id="1623583"/>
    <lineage>
        <taxon>Eukaryota</taxon>
        <taxon>Fungi</taxon>
        <taxon>Dikarya</taxon>
        <taxon>Ascomycota</taxon>
        <taxon>Pezizomycotina</taxon>
        <taxon>Sordariomycetes</taxon>
        <taxon>Hypocreomycetidae</taxon>
        <taxon>Hypocreales</taxon>
        <taxon>Clavicipitaceae</taxon>
        <taxon>Claviceps</taxon>
    </lineage>
</organism>
<gene>
    <name evidence="2" type="ORF">E4U57_002706</name>
</gene>
<accession>A0ABQ7P8J2</accession>
<protein>
    <submittedName>
        <fullName evidence="2">Uncharacterized protein</fullName>
    </submittedName>
</protein>
<feature type="compositionally biased region" description="Polar residues" evidence="1">
    <location>
        <begin position="94"/>
        <end position="107"/>
    </location>
</feature>